<dbReference type="EMBL" id="FPIP01000004">
    <property type="protein sequence ID" value="SFW33981.1"/>
    <property type="molecule type" value="Genomic_DNA"/>
</dbReference>
<dbReference type="Proteomes" id="UP000183461">
    <property type="component" value="Unassembled WGS sequence"/>
</dbReference>
<evidence type="ECO:0000256" key="1">
    <source>
        <dbReference type="SAM" id="MobiDB-lite"/>
    </source>
</evidence>
<feature type="transmembrane region" description="Helical" evidence="2">
    <location>
        <begin position="33"/>
        <end position="53"/>
    </location>
</feature>
<dbReference type="AlphaFoldDB" id="A0A1K1NFE7"/>
<feature type="compositionally biased region" description="Polar residues" evidence="1">
    <location>
        <begin position="136"/>
        <end position="146"/>
    </location>
</feature>
<keyword evidence="2" id="KW-0812">Transmembrane</keyword>
<organism evidence="3 4">
    <name type="scientific">Ruminococcus flavefaciens</name>
    <dbReference type="NCBI Taxonomy" id="1265"/>
    <lineage>
        <taxon>Bacteria</taxon>
        <taxon>Bacillati</taxon>
        <taxon>Bacillota</taxon>
        <taxon>Clostridia</taxon>
        <taxon>Eubacteriales</taxon>
        <taxon>Oscillospiraceae</taxon>
        <taxon>Ruminococcus</taxon>
    </lineage>
</organism>
<evidence type="ECO:0000256" key="2">
    <source>
        <dbReference type="SAM" id="Phobius"/>
    </source>
</evidence>
<proteinExistence type="predicted"/>
<feature type="region of interest" description="Disordered" evidence="1">
    <location>
        <begin position="132"/>
        <end position="238"/>
    </location>
</feature>
<feature type="compositionally biased region" description="Low complexity" evidence="1">
    <location>
        <begin position="203"/>
        <end position="220"/>
    </location>
</feature>
<accession>A0A1K1NFE7</accession>
<keyword evidence="2" id="KW-0472">Membrane</keyword>
<sequence length="331" mass="35347">MRSYEEISNRIMERGDKLIESAKVRAAKIRHTSYAVSGMCAAAIAGIGVWHIASYVKKPDDGFKGSGIVSATETITENTSSAEITTALTTTFPKATAAAKTTKMTTDRKNSDTTSAVPAVTTAAVQTTSAKTSTVHVTTSGNNANETAIPESPAKTTTADDPTPVTTTVRPVSPDGNGNGNSGNSGEESVRITTSVHIEDGPTTTSASINETSTETITTAKSGPQMGDGGYVPPTSTTTTSLQDVFRANPSYITLNEVRYEKQAEVSAESIGSYLHRVDVHIMYIRENIRSVMKAYLIEGVDEEEAVAVQLKDTDEYYLFRNTSYKKDEAE</sequence>
<dbReference type="RefSeq" id="WP_072300207.1">
    <property type="nucleotide sequence ID" value="NZ_FPIP01000004.1"/>
</dbReference>
<evidence type="ECO:0000313" key="3">
    <source>
        <dbReference type="EMBL" id="SFW33981.1"/>
    </source>
</evidence>
<feature type="compositionally biased region" description="Low complexity" evidence="1">
    <location>
        <begin position="156"/>
        <end position="176"/>
    </location>
</feature>
<keyword evidence="2" id="KW-1133">Transmembrane helix</keyword>
<name>A0A1K1NFE7_RUMFL</name>
<protein>
    <submittedName>
        <fullName evidence="3">Uncharacterized protein</fullName>
    </submittedName>
</protein>
<gene>
    <name evidence="3" type="ORF">SAMN02910280_1942</name>
</gene>
<reference evidence="4" key="1">
    <citation type="submission" date="2016-11" db="EMBL/GenBank/DDBJ databases">
        <authorList>
            <person name="Varghese N."/>
            <person name="Submissions S."/>
        </authorList>
    </citation>
    <scope>NUCLEOTIDE SEQUENCE [LARGE SCALE GENOMIC DNA]</scope>
    <source>
        <strain evidence="4">YL228</strain>
    </source>
</reference>
<evidence type="ECO:0000313" key="4">
    <source>
        <dbReference type="Proteomes" id="UP000183461"/>
    </source>
</evidence>